<dbReference type="EMBL" id="GBRH01217827">
    <property type="protein sequence ID" value="JAD80068.1"/>
    <property type="molecule type" value="Transcribed_RNA"/>
</dbReference>
<sequence>MSGPRKEVDQRVVLELQQ</sequence>
<name>A0A0A9D052_ARUDO</name>
<reference evidence="1" key="1">
    <citation type="submission" date="2014-09" db="EMBL/GenBank/DDBJ databases">
        <authorList>
            <person name="Magalhaes I.L.F."/>
            <person name="Oliveira U."/>
            <person name="Santos F.R."/>
            <person name="Vidigal T.H.D.A."/>
            <person name="Brescovit A.D."/>
            <person name="Santos A.J."/>
        </authorList>
    </citation>
    <scope>NUCLEOTIDE SEQUENCE</scope>
    <source>
        <tissue evidence="1">Shoot tissue taken approximately 20 cm above the soil surface</tissue>
    </source>
</reference>
<protein>
    <submittedName>
        <fullName evidence="1">Uncharacterized protein</fullName>
    </submittedName>
</protein>
<proteinExistence type="predicted"/>
<organism evidence="1">
    <name type="scientific">Arundo donax</name>
    <name type="common">Giant reed</name>
    <name type="synonym">Donax arundinaceus</name>
    <dbReference type="NCBI Taxonomy" id="35708"/>
    <lineage>
        <taxon>Eukaryota</taxon>
        <taxon>Viridiplantae</taxon>
        <taxon>Streptophyta</taxon>
        <taxon>Embryophyta</taxon>
        <taxon>Tracheophyta</taxon>
        <taxon>Spermatophyta</taxon>
        <taxon>Magnoliopsida</taxon>
        <taxon>Liliopsida</taxon>
        <taxon>Poales</taxon>
        <taxon>Poaceae</taxon>
        <taxon>PACMAD clade</taxon>
        <taxon>Arundinoideae</taxon>
        <taxon>Arundineae</taxon>
        <taxon>Arundo</taxon>
    </lineage>
</organism>
<dbReference type="AlphaFoldDB" id="A0A0A9D052"/>
<accession>A0A0A9D052</accession>
<evidence type="ECO:0000313" key="1">
    <source>
        <dbReference type="EMBL" id="JAD80068.1"/>
    </source>
</evidence>
<reference evidence="1" key="2">
    <citation type="journal article" date="2015" name="Data Brief">
        <title>Shoot transcriptome of the giant reed, Arundo donax.</title>
        <authorList>
            <person name="Barrero R.A."/>
            <person name="Guerrero F.D."/>
            <person name="Moolhuijzen P."/>
            <person name="Goolsby J.A."/>
            <person name="Tidwell J."/>
            <person name="Bellgard S.E."/>
            <person name="Bellgard M.I."/>
        </authorList>
    </citation>
    <scope>NUCLEOTIDE SEQUENCE</scope>
    <source>
        <tissue evidence="1">Shoot tissue taken approximately 20 cm above the soil surface</tissue>
    </source>
</reference>